<dbReference type="GO" id="GO:0022857">
    <property type="term" value="F:transmembrane transporter activity"/>
    <property type="evidence" value="ECO:0007669"/>
    <property type="project" value="InterPro"/>
</dbReference>
<sequence length="615" mass="67818">MSARADQAPRGVPLDEVDREILEAELDARLDSQAYQPRPSDEIERPASSSYSPRDSTHIPYNSFPVSMSRVPTQGGGADEPEHLMRILTERSQHDETVGRRVTTRRSSIRRRAKPLPAFGADKPYPPMLPEQEAYVVEFDGPNDPIHAQNWPLRKKIIMAGLLGYTTLTSAFASSVFSPTIPAIAAEFNVSSTVATLGLTFFVLGFAFGPSFWAPLSELRGRRLPIVLAMFGFTIFSIAAAVAKDIQTVVISRFFAGLFGAGPLSVVAAVFADMFDNRTRGIAITIFSMTVFTGPMFAPFVGGYVMENPTLGWRWTQWIPAIMGAAAFLLDLFFVEETYPPVILVQKASELRRRTLNWGIHAKQEEIEVDFRELVSHNFSRPMRLLFNEPIVLLLTIYTAFIYGLLYLFITAYPAVYQRVHGFGQGASGLPFIGLIVGQILAGIFVLAQQPWYMRKLAANNGVPIPEWRLPTIIVGGVSFTIGIFWFGWTGFTKDIHWIVPTISGIFTGFGLLCIFLQAINYLVDAYLMFAASAIAANTFLRSLAGAGFPLFAQQMFKGMGIQWAATLLGCVAVVLVPIPVIFYIYGARLRARSSFAPTPAGGFAEKKDEGENAV</sequence>
<keyword evidence="6" id="KW-0325">Glycoprotein</keyword>
<dbReference type="InterPro" id="IPR036259">
    <property type="entry name" value="MFS_trans_sf"/>
</dbReference>
<dbReference type="Pfam" id="PF07690">
    <property type="entry name" value="MFS_1"/>
    <property type="match status" value="1"/>
</dbReference>
<dbReference type="EMBL" id="ONZQ02000008">
    <property type="protein sequence ID" value="SPO03496.1"/>
    <property type="molecule type" value="Genomic_DNA"/>
</dbReference>
<reference evidence="10" key="1">
    <citation type="submission" date="2018-03" db="EMBL/GenBank/DDBJ databases">
        <authorList>
            <person name="Guldener U."/>
        </authorList>
    </citation>
    <scope>NUCLEOTIDE SEQUENCE</scope>
</reference>
<feature type="transmembrane region" description="Helical" evidence="8">
    <location>
        <begin position="157"/>
        <end position="178"/>
    </location>
</feature>
<dbReference type="GO" id="GO:0005886">
    <property type="term" value="C:plasma membrane"/>
    <property type="evidence" value="ECO:0007669"/>
    <property type="project" value="TreeGrafter"/>
</dbReference>
<feature type="transmembrane region" description="Helical" evidence="8">
    <location>
        <begin position="254"/>
        <end position="275"/>
    </location>
</feature>
<evidence type="ECO:0000256" key="2">
    <source>
        <dbReference type="ARBA" id="ARBA00022448"/>
    </source>
</evidence>
<evidence type="ECO:0000256" key="5">
    <source>
        <dbReference type="ARBA" id="ARBA00023136"/>
    </source>
</evidence>
<keyword evidence="5 8" id="KW-0472">Membrane</keyword>
<evidence type="ECO:0000256" key="3">
    <source>
        <dbReference type="ARBA" id="ARBA00022692"/>
    </source>
</evidence>
<feature type="transmembrane region" description="Helical" evidence="8">
    <location>
        <begin position="282"/>
        <end position="306"/>
    </location>
</feature>
<feature type="transmembrane region" description="Helical" evidence="8">
    <location>
        <begin position="318"/>
        <end position="335"/>
    </location>
</feature>
<evidence type="ECO:0000256" key="4">
    <source>
        <dbReference type="ARBA" id="ARBA00022989"/>
    </source>
</evidence>
<evidence type="ECO:0000256" key="1">
    <source>
        <dbReference type="ARBA" id="ARBA00004141"/>
    </source>
</evidence>
<feature type="transmembrane region" description="Helical" evidence="8">
    <location>
        <begin position="224"/>
        <end position="242"/>
    </location>
</feature>
<feature type="transmembrane region" description="Helical" evidence="8">
    <location>
        <begin position="468"/>
        <end position="492"/>
    </location>
</feature>
<feature type="transmembrane region" description="Helical" evidence="8">
    <location>
        <begin position="564"/>
        <end position="586"/>
    </location>
</feature>
<comment type="caution">
    <text evidence="10">The sequence shown here is derived from an EMBL/GenBank/DDBJ whole genome shotgun (WGS) entry which is preliminary data.</text>
</comment>
<keyword evidence="3 8" id="KW-0812">Transmembrane</keyword>
<feature type="transmembrane region" description="Helical" evidence="8">
    <location>
        <begin position="430"/>
        <end position="448"/>
    </location>
</feature>
<organism evidence="10 11">
    <name type="scientific">Cephalotrichum gorgonifer</name>
    <dbReference type="NCBI Taxonomy" id="2041049"/>
    <lineage>
        <taxon>Eukaryota</taxon>
        <taxon>Fungi</taxon>
        <taxon>Dikarya</taxon>
        <taxon>Ascomycota</taxon>
        <taxon>Pezizomycotina</taxon>
        <taxon>Sordariomycetes</taxon>
        <taxon>Hypocreomycetidae</taxon>
        <taxon>Microascales</taxon>
        <taxon>Microascaceae</taxon>
        <taxon>Cephalotrichum</taxon>
    </lineage>
</organism>
<feature type="domain" description="Major facilitator superfamily (MFS) profile" evidence="9">
    <location>
        <begin position="159"/>
        <end position="589"/>
    </location>
</feature>
<feature type="transmembrane region" description="Helical" evidence="8">
    <location>
        <begin position="498"/>
        <end position="520"/>
    </location>
</feature>
<feature type="region of interest" description="Disordered" evidence="7">
    <location>
        <begin position="24"/>
        <end position="78"/>
    </location>
</feature>
<evidence type="ECO:0000256" key="8">
    <source>
        <dbReference type="SAM" id="Phobius"/>
    </source>
</evidence>
<dbReference type="InterPro" id="IPR011701">
    <property type="entry name" value="MFS"/>
</dbReference>
<dbReference type="PANTHER" id="PTHR23502">
    <property type="entry name" value="MAJOR FACILITATOR SUPERFAMILY"/>
    <property type="match status" value="1"/>
</dbReference>
<dbReference type="PANTHER" id="PTHR23502:SF31">
    <property type="entry name" value="POLYAMINE TRANSPORTER 1"/>
    <property type="match status" value="1"/>
</dbReference>
<evidence type="ECO:0000256" key="6">
    <source>
        <dbReference type="ARBA" id="ARBA00023180"/>
    </source>
</evidence>
<dbReference type="SUPFAM" id="SSF103473">
    <property type="entry name" value="MFS general substrate transporter"/>
    <property type="match status" value="1"/>
</dbReference>
<dbReference type="Proteomes" id="UP001187682">
    <property type="component" value="Unassembled WGS sequence"/>
</dbReference>
<evidence type="ECO:0000313" key="10">
    <source>
        <dbReference type="EMBL" id="SPO03496.1"/>
    </source>
</evidence>
<feature type="transmembrane region" description="Helical" evidence="8">
    <location>
        <begin position="391"/>
        <end position="410"/>
    </location>
</feature>
<name>A0AAE8SW68_9PEZI</name>
<dbReference type="Gene3D" id="1.20.1250.20">
    <property type="entry name" value="MFS general substrate transporter like domains"/>
    <property type="match status" value="1"/>
</dbReference>
<dbReference type="AlphaFoldDB" id="A0AAE8SW68"/>
<dbReference type="FunFam" id="1.20.1250.20:FF:000011">
    <property type="entry name" value="MFS multidrug transporter, putative"/>
    <property type="match status" value="1"/>
</dbReference>
<keyword evidence="11" id="KW-1185">Reference proteome</keyword>
<dbReference type="PROSITE" id="PS50850">
    <property type="entry name" value="MFS"/>
    <property type="match status" value="1"/>
</dbReference>
<dbReference type="InterPro" id="IPR020846">
    <property type="entry name" value="MFS_dom"/>
</dbReference>
<keyword evidence="2" id="KW-0813">Transport</keyword>
<proteinExistence type="predicted"/>
<feature type="transmembrane region" description="Helical" evidence="8">
    <location>
        <begin position="527"/>
        <end position="552"/>
    </location>
</feature>
<keyword evidence="4 8" id="KW-1133">Transmembrane helix</keyword>
<evidence type="ECO:0000313" key="11">
    <source>
        <dbReference type="Proteomes" id="UP001187682"/>
    </source>
</evidence>
<accession>A0AAE8SW68</accession>
<dbReference type="CDD" id="cd17323">
    <property type="entry name" value="MFS_Tpo1_MDR_like"/>
    <property type="match status" value="1"/>
</dbReference>
<feature type="transmembrane region" description="Helical" evidence="8">
    <location>
        <begin position="190"/>
        <end position="212"/>
    </location>
</feature>
<gene>
    <name evidence="10" type="ORF">DNG_06179</name>
</gene>
<protein>
    <submittedName>
        <fullName evidence="10">Probable fluconazole resistance protein</fullName>
    </submittedName>
</protein>
<evidence type="ECO:0000259" key="9">
    <source>
        <dbReference type="PROSITE" id="PS50850"/>
    </source>
</evidence>
<evidence type="ECO:0000256" key="7">
    <source>
        <dbReference type="SAM" id="MobiDB-lite"/>
    </source>
</evidence>
<comment type="subcellular location">
    <subcellularLocation>
        <location evidence="1">Membrane</location>
        <topology evidence="1">Multi-pass membrane protein</topology>
    </subcellularLocation>
</comment>